<dbReference type="GO" id="GO:0046872">
    <property type="term" value="F:metal ion binding"/>
    <property type="evidence" value="ECO:0007669"/>
    <property type="project" value="UniProtKB-KW"/>
</dbReference>
<dbReference type="InterPro" id="IPR000092">
    <property type="entry name" value="Polyprenyl_synt"/>
</dbReference>
<evidence type="ECO:0000256" key="10">
    <source>
        <dbReference type="ARBA" id="ARBA00079637"/>
    </source>
</evidence>
<dbReference type="FunFam" id="1.10.600.10:FF:000002">
    <property type="entry name" value="Octaprenyl diphosphate synthase"/>
    <property type="match status" value="1"/>
</dbReference>
<comment type="function">
    <text evidence="7">Supplies octaprenyl diphosphate, the precursor for the side chain of the isoprenoid quinones ubiquinone and menaquinone.</text>
</comment>
<dbReference type="SUPFAM" id="SSF48576">
    <property type="entry name" value="Terpenoid synthases"/>
    <property type="match status" value="1"/>
</dbReference>
<accession>A0A5S9QYE9</accession>
<keyword evidence="5" id="KW-0460">Magnesium</keyword>
<evidence type="ECO:0000256" key="6">
    <source>
        <dbReference type="ARBA" id="ARBA00051506"/>
    </source>
</evidence>
<gene>
    <name evidence="13" type="primary">ispB</name>
    <name evidence="13" type="ORF">OPDIPICF_02943</name>
</gene>
<dbReference type="PROSITE" id="PS00444">
    <property type="entry name" value="POLYPRENYL_SYNTHASE_2"/>
    <property type="match status" value="1"/>
</dbReference>
<evidence type="ECO:0000256" key="11">
    <source>
        <dbReference type="ARBA" id="ARBA00083124"/>
    </source>
</evidence>
<keyword evidence="14" id="KW-1185">Reference proteome</keyword>
<dbReference type="AlphaFoldDB" id="A0A5S9QYE9"/>
<comment type="cofactor">
    <cofactor evidence="1">
        <name>Mg(2+)</name>
        <dbReference type="ChEBI" id="CHEBI:18420"/>
    </cofactor>
</comment>
<dbReference type="PROSITE" id="PS00723">
    <property type="entry name" value="POLYPRENYL_SYNTHASE_1"/>
    <property type="match status" value="1"/>
</dbReference>
<dbReference type="GO" id="GO:0106350">
    <property type="term" value="F:all-trans-octaprenyl-diphosphate synthase activity"/>
    <property type="evidence" value="ECO:0007669"/>
    <property type="project" value="UniProtKB-EC"/>
</dbReference>
<organism evidence="13 14">
    <name type="scientific">BD1-7 clade bacterium</name>
    <dbReference type="NCBI Taxonomy" id="2029982"/>
    <lineage>
        <taxon>Bacteria</taxon>
        <taxon>Pseudomonadati</taxon>
        <taxon>Pseudomonadota</taxon>
        <taxon>Gammaproteobacteria</taxon>
        <taxon>Cellvibrionales</taxon>
        <taxon>Spongiibacteraceae</taxon>
        <taxon>BD1-7 clade</taxon>
    </lineage>
</organism>
<comment type="similarity">
    <text evidence="2 12">Belongs to the FPP/GGPP synthase family.</text>
</comment>
<evidence type="ECO:0000256" key="4">
    <source>
        <dbReference type="ARBA" id="ARBA00022723"/>
    </source>
</evidence>
<reference evidence="13 14" key="1">
    <citation type="submission" date="2019-11" db="EMBL/GenBank/DDBJ databases">
        <authorList>
            <person name="Holert J."/>
        </authorList>
    </citation>
    <scope>NUCLEOTIDE SEQUENCE [LARGE SCALE GENOMIC DNA]</scope>
    <source>
        <strain evidence="13">SB11_3</strain>
    </source>
</reference>
<keyword evidence="3 12" id="KW-0808">Transferase</keyword>
<protein>
    <recommendedName>
        <fullName evidence="9">Octaprenyl diphosphate synthase</fullName>
        <ecNumber evidence="8">2.5.1.90</ecNumber>
    </recommendedName>
    <alternativeName>
        <fullName evidence="11">All-trans-octaprenyl-diphosphate synthase</fullName>
    </alternativeName>
    <alternativeName>
        <fullName evidence="10">Octaprenyl pyrophosphate synthase</fullName>
    </alternativeName>
</protein>
<dbReference type="Proteomes" id="UP000441399">
    <property type="component" value="Unassembled WGS sequence"/>
</dbReference>
<evidence type="ECO:0000256" key="12">
    <source>
        <dbReference type="RuleBase" id="RU004466"/>
    </source>
</evidence>
<evidence type="ECO:0000256" key="5">
    <source>
        <dbReference type="ARBA" id="ARBA00022842"/>
    </source>
</evidence>
<dbReference type="EMBL" id="CACSIO010000056">
    <property type="protein sequence ID" value="CAA0123998.1"/>
    <property type="molecule type" value="Genomic_DNA"/>
</dbReference>
<dbReference type="Pfam" id="PF00348">
    <property type="entry name" value="polyprenyl_synt"/>
    <property type="match status" value="1"/>
</dbReference>
<dbReference type="EC" id="2.5.1.90" evidence="8"/>
<keyword evidence="4" id="KW-0479">Metal-binding</keyword>
<evidence type="ECO:0000313" key="14">
    <source>
        <dbReference type="Proteomes" id="UP000441399"/>
    </source>
</evidence>
<proteinExistence type="inferred from homology"/>
<evidence type="ECO:0000256" key="8">
    <source>
        <dbReference type="ARBA" id="ARBA00066511"/>
    </source>
</evidence>
<evidence type="ECO:0000256" key="7">
    <source>
        <dbReference type="ARBA" id="ARBA00055029"/>
    </source>
</evidence>
<dbReference type="PANTHER" id="PTHR12001">
    <property type="entry name" value="GERANYLGERANYL PYROPHOSPHATE SYNTHASE"/>
    <property type="match status" value="1"/>
</dbReference>
<evidence type="ECO:0000256" key="3">
    <source>
        <dbReference type="ARBA" id="ARBA00022679"/>
    </source>
</evidence>
<dbReference type="InterPro" id="IPR008949">
    <property type="entry name" value="Isoprenoid_synthase_dom_sf"/>
</dbReference>
<dbReference type="InterPro" id="IPR033749">
    <property type="entry name" value="Polyprenyl_synt_CS"/>
</dbReference>
<dbReference type="Gene3D" id="1.10.600.10">
    <property type="entry name" value="Farnesyl Diphosphate Synthase"/>
    <property type="match status" value="1"/>
</dbReference>
<comment type="catalytic activity">
    <reaction evidence="6">
        <text>5 isopentenyl diphosphate + (2E,6E)-farnesyl diphosphate = all-trans-octaprenyl diphosphate + 5 diphosphate</text>
        <dbReference type="Rhea" id="RHEA:27798"/>
        <dbReference type="ChEBI" id="CHEBI:33019"/>
        <dbReference type="ChEBI" id="CHEBI:57711"/>
        <dbReference type="ChEBI" id="CHEBI:128769"/>
        <dbReference type="ChEBI" id="CHEBI:175763"/>
        <dbReference type="EC" id="2.5.1.90"/>
    </reaction>
</comment>
<dbReference type="OrthoDB" id="9805316at2"/>
<dbReference type="SFLD" id="SFLDS00005">
    <property type="entry name" value="Isoprenoid_Synthase_Type_I"/>
    <property type="match status" value="1"/>
</dbReference>
<sequence>MQHIQELVAEDFSAVNQTILDQLHSRVGLVENIGHYITEAGGKRLRPLITLLAANALGYKGNKHIELAVVIEFIHTATLLHDDVVDISSLRRGRPTANANWGNAPSVLVGDFIYSRAFQMLVAIGDMEIMALLSNTTNQIAEGEVLQLTKAGDPDCSREEYLRVIRDKTAILFAGALKGAAIIADQPEAIQTALHQYGLDLGIAFQLADDVLDYEGDAKVMGKNVGDDLSEGKPTLPLIYSIEQAKNGEADIVIEAIQKKSAENISDILALVQSNGALDYTREFAQKYVDSARQQLSVLPESPFRDALEQLAGFAVNRKA</sequence>
<dbReference type="CDD" id="cd00685">
    <property type="entry name" value="Trans_IPPS_HT"/>
    <property type="match status" value="1"/>
</dbReference>
<dbReference type="PANTHER" id="PTHR12001:SF69">
    <property type="entry name" value="ALL TRANS-POLYPRENYL-DIPHOSPHATE SYNTHASE PDSS1"/>
    <property type="match status" value="1"/>
</dbReference>
<evidence type="ECO:0000256" key="2">
    <source>
        <dbReference type="ARBA" id="ARBA00006706"/>
    </source>
</evidence>
<name>A0A5S9QYE9_9GAMM</name>
<evidence type="ECO:0000313" key="13">
    <source>
        <dbReference type="EMBL" id="CAA0123998.1"/>
    </source>
</evidence>
<evidence type="ECO:0000256" key="9">
    <source>
        <dbReference type="ARBA" id="ARBA00072473"/>
    </source>
</evidence>
<dbReference type="GO" id="GO:0008299">
    <property type="term" value="P:isoprenoid biosynthetic process"/>
    <property type="evidence" value="ECO:0007669"/>
    <property type="project" value="InterPro"/>
</dbReference>
<evidence type="ECO:0000256" key="1">
    <source>
        <dbReference type="ARBA" id="ARBA00001946"/>
    </source>
</evidence>